<dbReference type="Gene3D" id="3.10.120.10">
    <property type="entry name" value="Cytochrome b5-like heme/steroid binding domain"/>
    <property type="match status" value="1"/>
</dbReference>
<dbReference type="InterPro" id="IPR017938">
    <property type="entry name" value="Riboflavin_synthase-like_b-brl"/>
</dbReference>
<keyword evidence="4" id="KW-0560">Oxidoreductase</keyword>
<feature type="domain" description="Cytochrome b5 heme-binding" evidence="7">
    <location>
        <begin position="88"/>
        <end position="164"/>
    </location>
</feature>
<keyword evidence="10" id="KW-1185">Reference proteome</keyword>
<dbReference type="SUPFAM" id="SSF63380">
    <property type="entry name" value="Riboflavin synthase domain-like"/>
    <property type="match status" value="1"/>
</dbReference>
<evidence type="ECO:0000313" key="9">
    <source>
        <dbReference type="EMBL" id="EDV98183.1"/>
    </source>
</evidence>
<dbReference type="InterPro" id="IPR008333">
    <property type="entry name" value="Cbr1-like_FAD-bd_dom"/>
</dbReference>
<evidence type="ECO:0000256" key="5">
    <source>
        <dbReference type="ARBA" id="ARBA00023004"/>
    </source>
</evidence>
<evidence type="ECO:0000256" key="3">
    <source>
        <dbReference type="ARBA" id="ARBA00022723"/>
    </source>
</evidence>
<dbReference type="InterPro" id="IPR051872">
    <property type="entry name" value="Cytochrome_b5/Flavoprotein_Rdt"/>
</dbReference>
<dbReference type="InterPro" id="IPR001199">
    <property type="entry name" value="Cyt_B5-like_heme/steroid-bd"/>
</dbReference>
<dbReference type="eggNOG" id="KOG0536">
    <property type="taxonomic scope" value="Eukaryota"/>
</dbReference>
<organism evidence="10">
    <name type="scientific">Drosophila grimshawi</name>
    <name type="common">Hawaiian fruit fly</name>
    <name type="synonym">Idiomyia grimshawi</name>
    <dbReference type="NCBI Taxonomy" id="7222"/>
    <lineage>
        <taxon>Eukaryota</taxon>
        <taxon>Metazoa</taxon>
        <taxon>Ecdysozoa</taxon>
        <taxon>Arthropoda</taxon>
        <taxon>Hexapoda</taxon>
        <taxon>Insecta</taxon>
        <taxon>Pterygota</taxon>
        <taxon>Neoptera</taxon>
        <taxon>Endopterygota</taxon>
        <taxon>Diptera</taxon>
        <taxon>Brachycera</taxon>
        <taxon>Muscomorpha</taxon>
        <taxon>Ephydroidea</taxon>
        <taxon>Drosophilidae</taxon>
        <taxon>Drosophila</taxon>
        <taxon>Hawaiian Drosophila</taxon>
    </lineage>
</organism>
<dbReference type="GO" id="GO:0005783">
    <property type="term" value="C:endoplasmic reticulum"/>
    <property type="evidence" value="ECO:0007669"/>
    <property type="project" value="TreeGrafter"/>
</dbReference>
<dbReference type="SUPFAM" id="SSF52343">
    <property type="entry name" value="Ferredoxin reductase-like, C-terminal NADP-linked domain"/>
    <property type="match status" value="1"/>
</dbReference>
<dbReference type="PRINTS" id="PR00406">
    <property type="entry name" value="CYTB5RDTASE"/>
</dbReference>
<dbReference type="Gene3D" id="2.40.30.10">
    <property type="entry name" value="Translation factors"/>
    <property type="match status" value="1"/>
</dbReference>
<evidence type="ECO:0000259" key="7">
    <source>
        <dbReference type="PROSITE" id="PS50255"/>
    </source>
</evidence>
<dbReference type="EMBL" id="CH916375">
    <property type="protein sequence ID" value="EDV98183.1"/>
    <property type="molecule type" value="Genomic_DNA"/>
</dbReference>
<dbReference type="OrthoDB" id="432299at2759"/>
<dbReference type="InterPro" id="IPR008978">
    <property type="entry name" value="HSP20-like_chaperone"/>
</dbReference>
<reference evidence="9 10" key="1">
    <citation type="journal article" date="2007" name="Nature">
        <title>Evolution of genes and genomes on the Drosophila phylogeny.</title>
        <authorList>
            <consortium name="Drosophila 12 Genomes Consortium"/>
            <person name="Clark A.G."/>
            <person name="Eisen M.B."/>
            <person name="Smith D.R."/>
            <person name="Bergman C.M."/>
            <person name="Oliver B."/>
            <person name="Markow T.A."/>
            <person name="Kaufman T.C."/>
            <person name="Kellis M."/>
            <person name="Gelbart W."/>
            <person name="Iyer V.N."/>
            <person name="Pollard D.A."/>
            <person name="Sackton T.B."/>
            <person name="Larracuente A.M."/>
            <person name="Singh N.D."/>
            <person name="Abad J.P."/>
            <person name="Abt D.N."/>
            <person name="Adryan B."/>
            <person name="Aguade M."/>
            <person name="Akashi H."/>
            <person name="Anderson W.W."/>
            <person name="Aquadro C.F."/>
            <person name="Ardell D.H."/>
            <person name="Arguello R."/>
            <person name="Artieri C.G."/>
            <person name="Barbash D.A."/>
            <person name="Barker D."/>
            <person name="Barsanti P."/>
            <person name="Batterham P."/>
            <person name="Batzoglou S."/>
            <person name="Begun D."/>
            <person name="Bhutkar A."/>
            <person name="Blanco E."/>
            <person name="Bosak S.A."/>
            <person name="Bradley R.K."/>
            <person name="Brand A.D."/>
            <person name="Brent M.R."/>
            <person name="Brooks A.N."/>
            <person name="Brown R.H."/>
            <person name="Butlin R.K."/>
            <person name="Caggese C."/>
            <person name="Calvi B.R."/>
            <person name="Bernardo de Carvalho A."/>
            <person name="Caspi A."/>
            <person name="Castrezana S."/>
            <person name="Celniker S.E."/>
            <person name="Chang J.L."/>
            <person name="Chapple C."/>
            <person name="Chatterji S."/>
            <person name="Chinwalla A."/>
            <person name="Civetta A."/>
            <person name="Clifton S.W."/>
            <person name="Comeron J.M."/>
            <person name="Costello J.C."/>
            <person name="Coyne J.A."/>
            <person name="Daub J."/>
            <person name="David R.G."/>
            <person name="Delcher A.L."/>
            <person name="Delehaunty K."/>
            <person name="Do C.B."/>
            <person name="Ebling H."/>
            <person name="Edwards K."/>
            <person name="Eickbush T."/>
            <person name="Evans J.D."/>
            <person name="Filipski A."/>
            <person name="Findeiss S."/>
            <person name="Freyhult E."/>
            <person name="Fulton L."/>
            <person name="Fulton R."/>
            <person name="Garcia A.C."/>
            <person name="Gardiner A."/>
            <person name="Garfield D.A."/>
            <person name="Garvin B.E."/>
            <person name="Gibson G."/>
            <person name="Gilbert D."/>
            <person name="Gnerre S."/>
            <person name="Godfrey J."/>
            <person name="Good R."/>
            <person name="Gotea V."/>
            <person name="Gravely B."/>
            <person name="Greenberg A.J."/>
            <person name="Griffiths-Jones S."/>
            <person name="Gross S."/>
            <person name="Guigo R."/>
            <person name="Gustafson E.A."/>
            <person name="Haerty W."/>
            <person name="Hahn M.W."/>
            <person name="Halligan D.L."/>
            <person name="Halpern A.L."/>
            <person name="Halter G.M."/>
            <person name="Han M.V."/>
            <person name="Heger A."/>
            <person name="Hillier L."/>
            <person name="Hinrichs A.S."/>
            <person name="Holmes I."/>
            <person name="Hoskins R.A."/>
            <person name="Hubisz M.J."/>
            <person name="Hultmark D."/>
            <person name="Huntley M.A."/>
            <person name="Jaffe D.B."/>
            <person name="Jagadeeshan S."/>
            <person name="Jeck W.R."/>
            <person name="Johnson J."/>
            <person name="Jones C.D."/>
            <person name="Jordan W.C."/>
            <person name="Karpen G.H."/>
            <person name="Kataoka E."/>
            <person name="Keightley P.D."/>
            <person name="Kheradpour P."/>
            <person name="Kirkness E.F."/>
            <person name="Koerich L.B."/>
            <person name="Kristiansen K."/>
            <person name="Kudrna D."/>
            <person name="Kulathinal R.J."/>
            <person name="Kumar S."/>
            <person name="Kwok R."/>
            <person name="Lander E."/>
            <person name="Langley C.H."/>
            <person name="Lapoint R."/>
            <person name="Lazzaro B.P."/>
            <person name="Lee S.J."/>
            <person name="Levesque L."/>
            <person name="Li R."/>
            <person name="Lin C.F."/>
            <person name="Lin M.F."/>
            <person name="Lindblad-Toh K."/>
            <person name="Llopart A."/>
            <person name="Long M."/>
            <person name="Low L."/>
            <person name="Lozovsky E."/>
            <person name="Lu J."/>
            <person name="Luo M."/>
            <person name="Machado C.A."/>
            <person name="Makalowski W."/>
            <person name="Marzo M."/>
            <person name="Matsuda M."/>
            <person name="Matzkin L."/>
            <person name="McAllister B."/>
            <person name="McBride C.S."/>
            <person name="McKernan B."/>
            <person name="McKernan K."/>
            <person name="Mendez-Lago M."/>
            <person name="Minx P."/>
            <person name="Mollenhauer M.U."/>
            <person name="Montooth K."/>
            <person name="Mount S.M."/>
            <person name="Mu X."/>
            <person name="Myers E."/>
            <person name="Negre B."/>
            <person name="Newfeld S."/>
            <person name="Nielsen R."/>
            <person name="Noor M.A."/>
            <person name="O'Grady P."/>
            <person name="Pachter L."/>
            <person name="Papaceit M."/>
            <person name="Parisi M.J."/>
            <person name="Parisi M."/>
            <person name="Parts L."/>
            <person name="Pedersen J.S."/>
            <person name="Pesole G."/>
            <person name="Phillippy A.M."/>
            <person name="Ponting C.P."/>
            <person name="Pop M."/>
            <person name="Porcelli D."/>
            <person name="Powell J.R."/>
            <person name="Prohaska S."/>
            <person name="Pruitt K."/>
            <person name="Puig M."/>
            <person name="Quesneville H."/>
            <person name="Ram K.R."/>
            <person name="Rand D."/>
            <person name="Rasmussen M.D."/>
            <person name="Reed L.K."/>
            <person name="Reenan R."/>
            <person name="Reily A."/>
            <person name="Remington K.A."/>
            <person name="Rieger T.T."/>
            <person name="Ritchie M.G."/>
            <person name="Robin C."/>
            <person name="Rogers Y.H."/>
            <person name="Rohde C."/>
            <person name="Rozas J."/>
            <person name="Rubenfield M.J."/>
            <person name="Ruiz A."/>
            <person name="Russo S."/>
            <person name="Salzberg S.L."/>
            <person name="Sanchez-Gracia A."/>
            <person name="Saranga D.J."/>
            <person name="Sato H."/>
            <person name="Schaeffer S.W."/>
            <person name="Schatz M.C."/>
            <person name="Schlenke T."/>
            <person name="Schwartz R."/>
            <person name="Segarra C."/>
            <person name="Singh R.S."/>
            <person name="Sirot L."/>
            <person name="Sirota M."/>
            <person name="Sisneros N.B."/>
            <person name="Smith C.D."/>
            <person name="Smith T.F."/>
            <person name="Spieth J."/>
            <person name="Stage D.E."/>
            <person name="Stark A."/>
            <person name="Stephan W."/>
            <person name="Strausberg R.L."/>
            <person name="Strempel S."/>
            <person name="Sturgill D."/>
            <person name="Sutton G."/>
            <person name="Sutton G.G."/>
            <person name="Tao W."/>
            <person name="Teichmann S."/>
            <person name="Tobari Y.N."/>
            <person name="Tomimura Y."/>
            <person name="Tsolas J.M."/>
            <person name="Valente V.L."/>
            <person name="Venter E."/>
            <person name="Venter J.C."/>
            <person name="Vicario S."/>
            <person name="Vieira F.G."/>
            <person name="Vilella A.J."/>
            <person name="Villasante A."/>
            <person name="Walenz B."/>
            <person name="Wang J."/>
            <person name="Wasserman M."/>
            <person name="Watts T."/>
            <person name="Wilson D."/>
            <person name="Wilson R.K."/>
            <person name="Wing R.A."/>
            <person name="Wolfner M.F."/>
            <person name="Wong A."/>
            <person name="Wong G.K."/>
            <person name="Wu C.I."/>
            <person name="Wu G."/>
            <person name="Yamamoto D."/>
            <person name="Yang H.P."/>
            <person name="Yang S.P."/>
            <person name="Yorke J.A."/>
            <person name="Yoshida K."/>
            <person name="Zdobnov E."/>
            <person name="Zhang P."/>
            <person name="Zhang Y."/>
            <person name="Zimin A.V."/>
            <person name="Baldwin J."/>
            <person name="Abdouelleil A."/>
            <person name="Abdulkadir J."/>
            <person name="Abebe A."/>
            <person name="Abera B."/>
            <person name="Abreu J."/>
            <person name="Acer S.C."/>
            <person name="Aftuck L."/>
            <person name="Alexander A."/>
            <person name="An P."/>
            <person name="Anderson E."/>
            <person name="Anderson S."/>
            <person name="Arachi H."/>
            <person name="Azer M."/>
            <person name="Bachantsang P."/>
            <person name="Barry A."/>
            <person name="Bayul T."/>
            <person name="Berlin A."/>
            <person name="Bessette D."/>
            <person name="Bloom T."/>
            <person name="Blye J."/>
            <person name="Boguslavskiy L."/>
            <person name="Bonnet C."/>
            <person name="Boukhgalter B."/>
            <person name="Bourzgui I."/>
            <person name="Brown A."/>
            <person name="Cahill P."/>
            <person name="Channer S."/>
            <person name="Cheshatsang Y."/>
            <person name="Chuda L."/>
            <person name="Citroen M."/>
            <person name="Collymore A."/>
            <person name="Cooke P."/>
            <person name="Costello M."/>
            <person name="D'Aco K."/>
            <person name="Daza R."/>
            <person name="De Haan G."/>
            <person name="DeGray S."/>
            <person name="DeMaso C."/>
            <person name="Dhargay N."/>
            <person name="Dooley K."/>
            <person name="Dooley E."/>
            <person name="Doricent M."/>
            <person name="Dorje P."/>
            <person name="Dorjee K."/>
            <person name="Dupes A."/>
            <person name="Elong R."/>
            <person name="Falk J."/>
            <person name="Farina A."/>
            <person name="Faro S."/>
            <person name="Ferguson D."/>
            <person name="Fisher S."/>
            <person name="Foley C.D."/>
            <person name="Franke A."/>
            <person name="Friedrich D."/>
            <person name="Gadbois L."/>
            <person name="Gearin G."/>
            <person name="Gearin C.R."/>
            <person name="Giannoukos G."/>
            <person name="Goode T."/>
            <person name="Graham J."/>
            <person name="Grandbois E."/>
            <person name="Grewal S."/>
            <person name="Gyaltsen K."/>
            <person name="Hafez N."/>
            <person name="Hagos B."/>
            <person name="Hall J."/>
            <person name="Henson C."/>
            <person name="Hollinger A."/>
            <person name="Honan T."/>
            <person name="Huard M.D."/>
            <person name="Hughes L."/>
            <person name="Hurhula B."/>
            <person name="Husby M.E."/>
            <person name="Kamat A."/>
            <person name="Kanga B."/>
            <person name="Kashin S."/>
            <person name="Khazanovich D."/>
            <person name="Kisner P."/>
            <person name="Lance K."/>
            <person name="Lara M."/>
            <person name="Lee W."/>
            <person name="Lennon N."/>
            <person name="Letendre F."/>
            <person name="LeVine R."/>
            <person name="Lipovsky A."/>
            <person name="Liu X."/>
            <person name="Liu J."/>
            <person name="Liu S."/>
            <person name="Lokyitsang T."/>
            <person name="Lokyitsang Y."/>
            <person name="Lubonja R."/>
            <person name="Lui A."/>
            <person name="MacDonald P."/>
            <person name="Magnisalis V."/>
            <person name="Maru K."/>
            <person name="Matthews C."/>
            <person name="McCusker W."/>
            <person name="McDonough S."/>
            <person name="Mehta T."/>
            <person name="Meldrim J."/>
            <person name="Meneus L."/>
            <person name="Mihai O."/>
            <person name="Mihalev A."/>
            <person name="Mihova T."/>
            <person name="Mittelman R."/>
            <person name="Mlenga V."/>
            <person name="Montmayeur A."/>
            <person name="Mulrain L."/>
            <person name="Navidi A."/>
            <person name="Naylor J."/>
            <person name="Negash T."/>
            <person name="Nguyen T."/>
            <person name="Nguyen N."/>
            <person name="Nicol R."/>
            <person name="Norbu C."/>
            <person name="Norbu N."/>
            <person name="Novod N."/>
            <person name="O'Neill B."/>
            <person name="Osman S."/>
            <person name="Markiewicz E."/>
            <person name="Oyono O.L."/>
            <person name="Patti C."/>
            <person name="Phunkhang P."/>
            <person name="Pierre F."/>
            <person name="Priest M."/>
            <person name="Raghuraman S."/>
            <person name="Rege F."/>
            <person name="Reyes R."/>
            <person name="Rise C."/>
            <person name="Rogov P."/>
            <person name="Ross K."/>
            <person name="Ryan E."/>
            <person name="Settipalli S."/>
            <person name="Shea T."/>
            <person name="Sherpa N."/>
            <person name="Shi L."/>
            <person name="Shih D."/>
            <person name="Sparrow T."/>
            <person name="Spaulding J."/>
            <person name="Stalker J."/>
            <person name="Stange-Thomann N."/>
            <person name="Stavropoulos S."/>
            <person name="Stone C."/>
            <person name="Strader C."/>
            <person name="Tesfaye S."/>
            <person name="Thomson T."/>
            <person name="Thoulutsang Y."/>
            <person name="Thoulutsang D."/>
            <person name="Topham K."/>
            <person name="Topping I."/>
            <person name="Tsamla T."/>
            <person name="Vassiliev H."/>
            <person name="Vo A."/>
            <person name="Wangchuk T."/>
            <person name="Wangdi T."/>
            <person name="Weiand M."/>
            <person name="Wilkinson J."/>
            <person name="Wilson A."/>
            <person name="Yadav S."/>
            <person name="Young G."/>
            <person name="Yu Q."/>
            <person name="Zembek L."/>
            <person name="Zhong D."/>
            <person name="Zimmer A."/>
            <person name="Zwirko Z."/>
            <person name="Jaffe D.B."/>
            <person name="Alvarez P."/>
            <person name="Brockman W."/>
            <person name="Butler J."/>
            <person name="Chin C."/>
            <person name="Gnerre S."/>
            <person name="Grabherr M."/>
            <person name="Kleber M."/>
            <person name="Mauceli E."/>
            <person name="MacCallum I."/>
        </authorList>
    </citation>
    <scope>NUCLEOTIDE SEQUENCE [LARGE SCALE GENOMIC DNA]</scope>
    <source>
        <strain evidence="10">Tucson 15287-2541.00</strain>
    </source>
</reference>
<evidence type="ECO:0000256" key="6">
    <source>
        <dbReference type="SAM" id="MobiDB-lite"/>
    </source>
</evidence>
<dbReference type="GO" id="GO:0020037">
    <property type="term" value="F:heme binding"/>
    <property type="evidence" value="ECO:0007669"/>
    <property type="project" value="InterPro"/>
</dbReference>
<feature type="compositionally biased region" description="Low complexity" evidence="6">
    <location>
        <begin position="40"/>
        <end position="55"/>
    </location>
</feature>
<feature type="region of interest" description="Disordered" evidence="6">
    <location>
        <begin position="37"/>
        <end position="56"/>
    </location>
</feature>
<dbReference type="PANTHER" id="PTHR46237:SF1">
    <property type="entry name" value="CYTOCHROME B5 REDUCTASE 4"/>
    <property type="match status" value="1"/>
</dbReference>
<comment type="similarity">
    <text evidence="1">Belongs to the flavoprotein pyridine nucleotide cytochrome reductase family.</text>
</comment>
<dbReference type="PROSITE" id="PS00191">
    <property type="entry name" value="CYTOCHROME_B5_1"/>
    <property type="match status" value="1"/>
</dbReference>
<dbReference type="CDD" id="cd06183">
    <property type="entry name" value="cyt_b5_reduct_like"/>
    <property type="match status" value="1"/>
</dbReference>
<dbReference type="Pfam" id="PF00970">
    <property type="entry name" value="FAD_binding_6"/>
    <property type="match status" value="1"/>
</dbReference>
<dbReference type="InterPro" id="IPR039261">
    <property type="entry name" value="FNR_nucleotide-bd"/>
</dbReference>
<dbReference type="InterPro" id="IPR017927">
    <property type="entry name" value="FAD-bd_FR_type"/>
</dbReference>
<keyword evidence="5" id="KW-0408">Iron</keyword>
<evidence type="ECO:0000256" key="4">
    <source>
        <dbReference type="ARBA" id="ARBA00023002"/>
    </source>
</evidence>
<evidence type="ECO:0000256" key="2">
    <source>
        <dbReference type="ARBA" id="ARBA00022617"/>
    </source>
</evidence>
<dbReference type="PANTHER" id="PTHR46237">
    <property type="entry name" value="CYTOCHROME B5 REDUCTASE 4 FAMILY MEMBER"/>
    <property type="match status" value="1"/>
</dbReference>
<dbReference type="SUPFAM" id="SSF55856">
    <property type="entry name" value="Cytochrome b5-like heme/steroid binding domain"/>
    <property type="match status" value="1"/>
</dbReference>
<evidence type="ECO:0000259" key="8">
    <source>
        <dbReference type="PROSITE" id="PS51384"/>
    </source>
</evidence>
<sequence>MGDSTLKLPGAAAAPLKPPAVAALSVSSLQLPSSAPQKLTSAASNGNVSGSATGNPRNKCALKPGYSLMSWIRLCNSGADLSGTAGRVVPVSRTELARHNQVNDAWMAIRGKVFNVTRYMDYHPGGVDELMRGVGRDATKLFDEVHAWVNYPQLLGKCYVGPLKDTVASKKATDAELLRLPPPSAPAELKPRFDWIQQRRELTLYFYTRRWANPGVLLKRKTAEELEVRVQLAEIWHLYNFKLHSGIIWPPKALRVSPETGKIELVLSKQEEQPWSSYGSHEASKTSGAPEEELLDFMVQHCSHFNHDSFELCLESVEQELLLHLPVGYHLDIEVPHNGERVQRSYTPVPHNCLLAEAYSSSSSPNSQRFLIKHYENGIVSSQLNQLESGGNLQLTLPRGNFNLAQLEAHRHILLLAAGSGLTPMLSLLRPLLERHTNRIERLQLLYFNKTQADIWWKDKLLALQSSDERFLCQHILSQEVEEQPPTPNQNTRICPELLAPLFEQQQPLGERFSYVAICGPTGFNTAALDSLRRLEFKLTNVHVFQG</sequence>
<keyword evidence="3" id="KW-0479">Metal-binding</keyword>
<dbReference type="AlphaFoldDB" id="B4JW45"/>
<dbReference type="FunCoup" id="B4JW45">
    <property type="interactions" value="1607"/>
</dbReference>
<dbReference type="FunFam" id="3.40.50.80:FF:000021">
    <property type="entry name" value="Cytochrome b5 reductase 4"/>
    <property type="match status" value="1"/>
</dbReference>
<evidence type="ECO:0000256" key="1">
    <source>
        <dbReference type="ARBA" id="ARBA00006105"/>
    </source>
</evidence>
<dbReference type="Proteomes" id="UP000001070">
    <property type="component" value="Unassembled WGS sequence"/>
</dbReference>
<dbReference type="PROSITE" id="PS51384">
    <property type="entry name" value="FAD_FR"/>
    <property type="match status" value="1"/>
</dbReference>
<dbReference type="HOGENOM" id="CLU_003827_0_2_1"/>
<dbReference type="SMART" id="SM01117">
    <property type="entry name" value="Cyt-b5"/>
    <property type="match status" value="1"/>
</dbReference>
<dbReference type="Gene3D" id="3.40.50.80">
    <property type="entry name" value="Nucleotide-binding domain of ferredoxin-NADP reductase (FNR) module"/>
    <property type="match status" value="1"/>
</dbReference>
<dbReference type="InterPro" id="IPR036400">
    <property type="entry name" value="Cyt_B5-like_heme/steroid_sf"/>
</dbReference>
<dbReference type="InParanoid" id="B4JW45"/>
<dbReference type="FunFam" id="3.10.120.10:FF:000001">
    <property type="entry name" value="Cytochrome b5 reductase 4"/>
    <property type="match status" value="1"/>
</dbReference>
<dbReference type="InterPro" id="IPR001433">
    <property type="entry name" value="OxRdtase_FAD/NAD-bd"/>
</dbReference>
<dbReference type="eggNOG" id="KOG0534">
    <property type="taxonomic scope" value="Eukaryota"/>
</dbReference>
<name>B4JW45_DROGR</name>
<feature type="domain" description="FAD-binding FR-type" evidence="8">
    <location>
        <begin position="292"/>
        <end position="405"/>
    </location>
</feature>
<keyword evidence="2" id="KW-0349">Heme</keyword>
<dbReference type="GO" id="GO:0046872">
    <property type="term" value="F:metal ion binding"/>
    <property type="evidence" value="ECO:0007669"/>
    <property type="project" value="UniProtKB-KW"/>
</dbReference>
<dbReference type="SUPFAM" id="SSF49764">
    <property type="entry name" value="HSP20-like chaperones"/>
    <property type="match status" value="1"/>
</dbReference>
<dbReference type="KEGG" id="dgr:6568681"/>
<protein>
    <submittedName>
        <fullName evidence="9">GH22815</fullName>
    </submittedName>
</protein>
<dbReference type="GO" id="GO:0004128">
    <property type="term" value="F:cytochrome-b5 reductase activity, acting on NAD(P)H"/>
    <property type="evidence" value="ECO:0007669"/>
    <property type="project" value="TreeGrafter"/>
</dbReference>
<dbReference type="Pfam" id="PF00175">
    <property type="entry name" value="NAD_binding_1"/>
    <property type="match status" value="1"/>
</dbReference>
<accession>B4JW45</accession>
<dbReference type="InterPro" id="IPR018506">
    <property type="entry name" value="Cyt_B5_heme-BS"/>
</dbReference>
<proteinExistence type="inferred from homology"/>
<dbReference type="OMA" id="ERFSCTN"/>
<dbReference type="PROSITE" id="PS50255">
    <property type="entry name" value="CYTOCHROME_B5_2"/>
    <property type="match status" value="1"/>
</dbReference>
<dbReference type="PhylomeDB" id="B4JW45"/>
<dbReference type="Pfam" id="PF00173">
    <property type="entry name" value="Cyt-b5"/>
    <property type="match status" value="1"/>
</dbReference>
<dbReference type="GO" id="GO:0006801">
    <property type="term" value="P:superoxide metabolic process"/>
    <property type="evidence" value="ECO:0007669"/>
    <property type="project" value="TreeGrafter"/>
</dbReference>
<dbReference type="STRING" id="7222.B4JW45"/>
<evidence type="ECO:0000313" key="10">
    <source>
        <dbReference type="Proteomes" id="UP000001070"/>
    </source>
</evidence>
<gene>
    <name evidence="9" type="primary">Dgri\GH22815</name>
    <name evidence="9" type="ORF">Dgri_GH22815</name>
</gene>